<feature type="transmembrane region" description="Helical" evidence="1">
    <location>
        <begin position="104"/>
        <end position="124"/>
    </location>
</feature>
<organism evidence="2 3">
    <name type="scientific">Neolewinella agarilytica</name>
    <dbReference type="NCBI Taxonomy" id="478744"/>
    <lineage>
        <taxon>Bacteria</taxon>
        <taxon>Pseudomonadati</taxon>
        <taxon>Bacteroidota</taxon>
        <taxon>Saprospiria</taxon>
        <taxon>Saprospirales</taxon>
        <taxon>Lewinellaceae</taxon>
        <taxon>Neolewinella</taxon>
    </lineage>
</organism>
<dbReference type="OrthoDB" id="1445994at2"/>
<evidence type="ECO:0000313" key="3">
    <source>
        <dbReference type="Proteomes" id="UP000199021"/>
    </source>
</evidence>
<dbReference type="Proteomes" id="UP000199021">
    <property type="component" value="Unassembled WGS sequence"/>
</dbReference>
<dbReference type="RefSeq" id="WP_090171491.1">
    <property type="nucleotide sequence ID" value="NZ_FOFB01000023.1"/>
</dbReference>
<proteinExistence type="predicted"/>
<keyword evidence="3" id="KW-1185">Reference proteome</keyword>
<name>A0A1H9LA32_9BACT</name>
<keyword evidence="1" id="KW-1133">Transmembrane helix</keyword>
<accession>A0A1H9LA32</accession>
<evidence type="ECO:0000256" key="1">
    <source>
        <dbReference type="SAM" id="Phobius"/>
    </source>
</evidence>
<gene>
    <name evidence="2" type="ORF">SAMN05444359_12364</name>
</gene>
<keyword evidence="1" id="KW-0812">Transmembrane</keyword>
<dbReference type="AlphaFoldDB" id="A0A1H9LA32"/>
<dbReference type="InParanoid" id="A0A1H9LA32"/>
<protein>
    <submittedName>
        <fullName evidence="2">Uncharacterized protein</fullName>
    </submittedName>
</protein>
<sequence>MKTSINKMAAVAGAFVLLGLGFPLFFLLGNESCLAEENIQQTIITLSIIIGAELCSAIFIAYLYDRWVYVKSFEKGAVNGAWLFSLFAFNGALIYAFVCLNYQLGFTAATGITMLSALILYTICTMFRGALAGGVMGWMLGQGHEANHFSGAAGRVG</sequence>
<feature type="transmembrane region" description="Helical" evidence="1">
    <location>
        <begin position="45"/>
        <end position="64"/>
    </location>
</feature>
<dbReference type="EMBL" id="FOFB01000023">
    <property type="protein sequence ID" value="SER08089.1"/>
    <property type="molecule type" value="Genomic_DNA"/>
</dbReference>
<reference evidence="3" key="1">
    <citation type="submission" date="2016-10" db="EMBL/GenBank/DDBJ databases">
        <authorList>
            <person name="Varghese N."/>
            <person name="Submissions S."/>
        </authorList>
    </citation>
    <scope>NUCLEOTIDE SEQUENCE [LARGE SCALE GENOMIC DNA]</scope>
    <source>
        <strain evidence="3">DSM 24740</strain>
    </source>
</reference>
<feature type="transmembrane region" description="Helical" evidence="1">
    <location>
        <begin position="76"/>
        <end position="98"/>
    </location>
</feature>
<keyword evidence="1" id="KW-0472">Membrane</keyword>
<evidence type="ECO:0000313" key="2">
    <source>
        <dbReference type="EMBL" id="SER08089.1"/>
    </source>
</evidence>